<evidence type="ECO:0000313" key="2">
    <source>
        <dbReference type="WBParaSite" id="sdigi.contig5.g659.t1"/>
    </source>
</evidence>
<dbReference type="Gene3D" id="3.40.50.150">
    <property type="entry name" value="Vaccinia Virus protein VP39"/>
    <property type="match status" value="1"/>
</dbReference>
<dbReference type="Pfam" id="PF10294">
    <property type="entry name" value="Methyltransf_16"/>
    <property type="match status" value="1"/>
</dbReference>
<dbReference type="AlphaFoldDB" id="A0A915Q2W6"/>
<dbReference type="PANTHER" id="PTHR14614">
    <property type="entry name" value="HEPATOCELLULAR CARCINOMA-ASSOCIATED ANTIGEN"/>
    <property type="match status" value="1"/>
</dbReference>
<dbReference type="Proteomes" id="UP000887581">
    <property type="component" value="Unplaced"/>
</dbReference>
<organism evidence="1 2">
    <name type="scientific">Setaria digitata</name>
    <dbReference type="NCBI Taxonomy" id="48799"/>
    <lineage>
        <taxon>Eukaryota</taxon>
        <taxon>Metazoa</taxon>
        <taxon>Ecdysozoa</taxon>
        <taxon>Nematoda</taxon>
        <taxon>Chromadorea</taxon>
        <taxon>Rhabditida</taxon>
        <taxon>Spirurina</taxon>
        <taxon>Spiruromorpha</taxon>
        <taxon>Filarioidea</taxon>
        <taxon>Setariidae</taxon>
        <taxon>Setaria</taxon>
    </lineage>
</organism>
<dbReference type="InterPro" id="IPR019410">
    <property type="entry name" value="Methyltransf_16"/>
</dbReference>
<sequence length="282" mass="31412">MKEDFSILDDRNSIDGYVCFRKGHPCELSPLLPKAVAQFVREYFASATVSHVLLNKIVLFCEDSSQQQLLGDILCGLETRHAEIGWQLYRCLTDSMIDTVRVDRIYFDDFFSNDFLQASCDLANYLLKYGRDYISDNNILELGAGCGLLGIALAASGIVKSVTLSDGNNDVLDVIRHNIRANFSEDCDTMVNVIFVEWGSVNIKFIPVVPDVILATDVVYDTLAVEPLVSAIKKLLVSFNKEKGTSPCCIIANTIRNQNTVDKFITYAGVNLNGNRIEEDLE</sequence>
<accession>A0A915Q2W6</accession>
<dbReference type="SUPFAM" id="SSF53335">
    <property type="entry name" value="S-adenosyl-L-methionine-dependent methyltransferases"/>
    <property type="match status" value="1"/>
</dbReference>
<dbReference type="InterPro" id="IPR029063">
    <property type="entry name" value="SAM-dependent_MTases_sf"/>
</dbReference>
<reference evidence="2" key="1">
    <citation type="submission" date="2022-11" db="UniProtKB">
        <authorList>
            <consortium name="WormBaseParasite"/>
        </authorList>
    </citation>
    <scope>IDENTIFICATION</scope>
</reference>
<protein>
    <submittedName>
        <fullName evidence="2">FAM86 N-terminal domain-containing protein</fullName>
    </submittedName>
</protein>
<name>A0A915Q2W6_9BILA</name>
<evidence type="ECO:0000313" key="1">
    <source>
        <dbReference type="Proteomes" id="UP000887581"/>
    </source>
</evidence>
<proteinExistence type="predicted"/>
<dbReference type="WBParaSite" id="sdigi.contig5.g659.t1">
    <property type="protein sequence ID" value="sdigi.contig5.g659.t1"/>
    <property type="gene ID" value="sdigi.contig5.g659"/>
</dbReference>
<keyword evidence="1" id="KW-1185">Reference proteome</keyword>